<dbReference type="WBParaSite" id="HNAJ_0000640401-mRNA-1">
    <property type="protein sequence ID" value="HNAJ_0000640401-mRNA-1"/>
    <property type="gene ID" value="HNAJ_0000640401"/>
</dbReference>
<reference evidence="4" key="1">
    <citation type="submission" date="2017-02" db="UniProtKB">
        <authorList>
            <consortium name="WormBaseParasite"/>
        </authorList>
    </citation>
    <scope>IDENTIFICATION</scope>
</reference>
<evidence type="ECO:0000313" key="4">
    <source>
        <dbReference type="WBParaSite" id="HNAJ_0000640401-mRNA-1"/>
    </source>
</evidence>
<evidence type="ECO:0000256" key="1">
    <source>
        <dbReference type="SAM" id="MobiDB-lite"/>
    </source>
</evidence>
<name>A0A0R3TH63_RODNA</name>
<feature type="region of interest" description="Disordered" evidence="1">
    <location>
        <begin position="242"/>
        <end position="262"/>
    </location>
</feature>
<feature type="compositionally biased region" description="Basic and acidic residues" evidence="1">
    <location>
        <begin position="242"/>
        <end position="258"/>
    </location>
</feature>
<organism evidence="4">
    <name type="scientific">Rodentolepis nana</name>
    <name type="common">Dwarf tapeworm</name>
    <name type="synonym">Hymenolepis nana</name>
    <dbReference type="NCBI Taxonomy" id="102285"/>
    <lineage>
        <taxon>Eukaryota</taxon>
        <taxon>Metazoa</taxon>
        <taxon>Spiralia</taxon>
        <taxon>Lophotrochozoa</taxon>
        <taxon>Platyhelminthes</taxon>
        <taxon>Cestoda</taxon>
        <taxon>Eucestoda</taxon>
        <taxon>Cyclophyllidea</taxon>
        <taxon>Hymenolepididae</taxon>
        <taxon>Rodentolepis</taxon>
    </lineage>
</organism>
<proteinExistence type="predicted"/>
<reference evidence="2 3" key="2">
    <citation type="submission" date="2018-11" db="EMBL/GenBank/DDBJ databases">
        <authorList>
            <consortium name="Pathogen Informatics"/>
        </authorList>
    </citation>
    <scope>NUCLEOTIDE SEQUENCE [LARGE SCALE GENOMIC DNA]</scope>
</reference>
<evidence type="ECO:0000313" key="2">
    <source>
        <dbReference type="EMBL" id="VDO02258.1"/>
    </source>
</evidence>
<protein>
    <submittedName>
        <fullName evidence="4">CID domain-containing protein</fullName>
    </submittedName>
</protein>
<sequence length="372" mass="43407">MPFSWYDSENVKIVKEAINTKSSNCIDAYQALLRHCATGRLSFAELLDASMKEMGESVKKCMNFANVLLMLYDFFGTSFSDALNNEKLQKRFEEILISMIPINNLASRKLAWLMKSIFPKSESGLLGLCHLEGINLSSWIPELSAADLNRLLRNAHNESKEDNTIDSIKRKLSQMNDIREAQITKKRVGEYIVLLQRDHKFIQNVMDSFIPLEHKENPLEELLKHATEIMDQVNALLAALESDREPSGTRKEDPESKQEQSPSDLYRIFEKKFIDSYGKPEEMRNFENSVRSVEDKETLNRIKVYPLERISRIKDDYETLNELRKKTNIQHELDTRAQEIFDWSKRMKREIDHMTVYAILHICYFHDNNEVS</sequence>
<dbReference type="AlphaFoldDB" id="A0A0R3TH63"/>
<keyword evidence="3" id="KW-1185">Reference proteome</keyword>
<evidence type="ECO:0000313" key="3">
    <source>
        <dbReference type="Proteomes" id="UP000278807"/>
    </source>
</evidence>
<dbReference type="Proteomes" id="UP000278807">
    <property type="component" value="Unassembled WGS sequence"/>
</dbReference>
<accession>A0A0R3TH63</accession>
<gene>
    <name evidence="2" type="ORF">HNAJ_LOCUS6398</name>
</gene>
<dbReference type="EMBL" id="UZAE01006921">
    <property type="protein sequence ID" value="VDO02258.1"/>
    <property type="molecule type" value="Genomic_DNA"/>
</dbReference>